<reference evidence="4" key="1">
    <citation type="journal article" date="2015" name="MBio">
        <title>Genome-Resolved Metagenomic Analysis Reveals Roles for Candidate Phyla and Other Microbial Community Members in Biogeochemical Transformations in Oil Reservoirs.</title>
        <authorList>
            <person name="Hu P."/>
            <person name="Tom L."/>
            <person name="Singh A."/>
            <person name="Thomas B.C."/>
            <person name="Baker B.J."/>
            <person name="Piceno Y.M."/>
            <person name="Andersen G.L."/>
            <person name="Banfield J.F."/>
        </authorList>
    </citation>
    <scope>NUCLEOTIDE SEQUENCE [LARGE SCALE GENOMIC DNA]</scope>
</reference>
<dbReference type="SUPFAM" id="SSF159713">
    <property type="entry name" value="Dhaf3308-like"/>
    <property type="match status" value="1"/>
</dbReference>
<dbReference type="Gene3D" id="3.40.50.11590">
    <property type="match status" value="1"/>
</dbReference>
<evidence type="ECO:0000313" key="3">
    <source>
        <dbReference type="EMBL" id="KUK17056.1"/>
    </source>
</evidence>
<dbReference type="OMA" id="THLASMK"/>
<dbReference type="InterPro" id="IPR007161">
    <property type="entry name" value="DUF364"/>
</dbReference>
<dbReference type="EMBL" id="LGFD01000038">
    <property type="protein sequence ID" value="KUK17056.1"/>
    <property type="molecule type" value="Genomic_DNA"/>
</dbReference>
<proteinExistence type="predicted"/>
<evidence type="ECO:0000259" key="1">
    <source>
        <dbReference type="Pfam" id="PF04016"/>
    </source>
</evidence>
<name>A0A101EKJ0_9EURY</name>
<evidence type="ECO:0000313" key="4">
    <source>
        <dbReference type="Proteomes" id="UP000053911"/>
    </source>
</evidence>
<evidence type="ECO:0000259" key="2">
    <source>
        <dbReference type="Pfam" id="PF13938"/>
    </source>
</evidence>
<dbReference type="GeneID" id="8095652"/>
<feature type="domain" description="DUF4213" evidence="2">
    <location>
        <begin position="8"/>
        <end position="90"/>
    </location>
</feature>
<dbReference type="PATRIC" id="fig|172049.5.peg.1220"/>
<dbReference type="Pfam" id="PF04016">
    <property type="entry name" value="DUF364"/>
    <property type="match status" value="1"/>
</dbReference>
<evidence type="ECO:0008006" key="5">
    <source>
        <dbReference type="Google" id="ProtNLM"/>
    </source>
</evidence>
<dbReference type="Pfam" id="PF13938">
    <property type="entry name" value="DUF4213"/>
    <property type="match status" value="1"/>
</dbReference>
<dbReference type="InterPro" id="IPR025251">
    <property type="entry name" value="DUF4213"/>
</dbReference>
<dbReference type="RefSeq" id="WP_015848949.1">
    <property type="nucleotide sequence ID" value="NZ_LGFD01000038.1"/>
</dbReference>
<dbReference type="AlphaFoldDB" id="A0A101EKJ0"/>
<dbReference type="Proteomes" id="UP000053911">
    <property type="component" value="Unassembled WGS sequence"/>
</dbReference>
<comment type="caution">
    <text evidence="3">The sequence shown here is derived from an EMBL/GenBank/DDBJ whole genome shotgun (WGS) entry which is preliminary data.</text>
</comment>
<dbReference type="Gene3D" id="3.30.390.100">
    <property type="match status" value="1"/>
</dbReference>
<protein>
    <recommendedName>
        <fullName evidence="5">Heavy-metal chelation domain-containing protein</fullName>
    </recommendedName>
</protein>
<gene>
    <name evidence="3" type="ORF">XD54_1661</name>
</gene>
<feature type="domain" description="Putative heavy-metal chelation" evidence="1">
    <location>
        <begin position="107"/>
        <end position="233"/>
    </location>
</feature>
<accession>A0A101EKJ0</accession>
<sequence>MILKQLKEKAMKKIKEDFRIVDFSFGLPYTYVVLEGPEGKAIGLAMTLPEDIGEYKTSFKSPSLKEFIDKTDSLNIIERTLGIATINAISQYYIDLSKATSQDATDLVDDAKKIAVIGNMPPIVRSLKEKGKEIFVFERNPKLWDRETLSDSLEYYLLPEMDAVIVSGSALINCTLDMIVERSKKAKKVILTGATAQVLPEFLKGSGVTHLASVKVIDVEKAILNLKMGIFRGFGEQSRKYIIEV</sequence>
<organism evidence="3 4">
    <name type="scientific">Thermococcus sibiricus</name>
    <dbReference type="NCBI Taxonomy" id="172049"/>
    <lineage>
        <taxon>Archaea</taxon>
        <taxon>Methanobacteriati</taxon>
        <taxon>Methanobacteriota</taxon>
        <taxon>Thermococci</taxon>
        <taxon>Thermococcales</taxon>
        <taxon>Thermococcaceae</taxon>
        <taxon>Thermococcus</taxon>
    </lineage>
</organism>